<proteinExistence type="predicted"/>
<dbReference type="EMBL" id="FOGD01000025">
    <property type="protein sequence ID" value="SER88990.1"/>
    <property type="molecule type" value="Genomic_DNA"/>
</dbReference>
<protein>
    <submittedName>
        <fullName evidence="1">Uncharacterized protein</fullName>
    </submittedName>
</protein>
<keyword evidence="2" id="KW-1185">Reference proteome</keyword>
<evidence type="ECO:0000313" key="2">
    <source>
        <dbReference type="Proteomes" id="UP000199766"/>
    </source>
</evidence>
<gene>
    <name evidence="1" type="ORF">SAMN02982919_03236</name>
</gene>
<evidence type="ECO:0000313" key="1">
    <source>
        <dbReference type="EMBL" id="SER88990.1"/>
    </source>
</evidence>
<reference evidence="1 2" key="1">
    <citation type="submission" date="2016-10" db="EMBL/GenBank/DDBJ databases">
        <authorList>
            <person name="de Groot N.N."/>
        </authorList>
    </citation>
    <scope>NUCLEOTIDE SEQUENCE [LARGE SCALE GENOMIC DNA]</scope>
    <source>
        <strain evidence="1 2">ATCC 35958</strain>
    </source>
</reference>
<organism evidence="1 2">
    <name type="scientific">Giesbergeria anulus</name>
    <dbReference type="NCBI Taxonomy" id="180197"/>
    <lineage>
        <taxon>Bacteria</taxon>
        <taxon>Pseudomonadati</taxon>
        <taxon>Pseudomonadota</taxon>
        <taxon>Betaproteobacteria</taxon>
        <taxon>Burkholderiales</taxon>
        <taxon>Comamonadaceae</taxon>
        <taxon>Giesbergeria</taxon>
    </lineage>
</organism>
<dbReference type="STRING" id="180197.SAMN02982919_03236"/>
<dbReference type="Proteomes" id="UP000199766">
    <property type="component" value="Unassembled WGS sequence"/>
</dbReference>
<accession>A0A1H9SVF4</accession>
<name>A0A1H9SVF4_9BURK</name>
<dbReference type="AlphaFoldDB" id="A0A1H9SVF4"/>
<sequence length="96" mass="10683">MKGKMKTEMEDGLYQARAGNLEKLVFEDDGTKKIRVPQPGFEAVVTVQKRMRKALNGHKPDISLVAEAMLLAAAEMPDIEEKVRLHAQRVFSGSNS</sequence>